<dbReference type="EMBL" id="JASSZA010000001">
    <property type="protein sequence ID" value="KAK2120465.1"/>
    <property type="molecule type" value="Genomic_DNA"/>
</dbReference>
<organism evidence="2 3">
    <name type="scientific">Saguinus oedipus</name>
    <name type="common">Cotton-top tamarin</name>
    <name type="synonym">Oedipomidas oedipus</name>
    <dbReference type="NCBI Taxonomy" id="9490"/>
    <lineage>
        <taxon>Eukaryota</taxon>
        <taxon>Metazoa</taxon>
        <taxon>Chordata</taxon>
        <taxon>Craniata</taxon>
        <taxon>Vertebrata</taxon>
        <taxon>Euteleostomi</taxon>
        <taxon>Mammalia</taxon>
        <taxon>Eutheria</taxon>
        <taxon>Euarchontoglires</taxon>
        <taxon>Primates</taxon>
        <taxon>Haplorrhini</taxon>
        <taxon>Platyrrhini</taxon>
        <taxon>Cebidae</taxon>
        <taxon>Callitrichinae</taxon>
        <taxon>Saguinus</taxon>
    </lineage>
</organism>
<comment type="caution">
    <text evidence="2">The sequence shown here is derived from an EMBL/GenBank/DDBJ whole genome shotgun (WGS) entry which is preliminary data.</text>
</comment>
<evidence type="ECO:0000313" key="2">
    <source>
        <dbReference type="EMBL" id="KAK2120465.1"/>
    </source>
</evidence>
<proteinExistence type="predicted"/>
<name>A0ABQ9WG88_SAGOE</name>
<accession>A0ABQ9WG88</accession>
<reference evidence="2 3" key="1">
    <citation type="submission" date="2023-05" db="EMBL/GenBank/DDBJ databases">
        <title>B98-5 Cell Line De Novo Hybrid Assembly: An Optical Mapping Approach.</title>
        <authorList>
            <person name="Kananen K."/>
            <person name="Auerbach J.A."/>
            <person name="Kautto E."/>
            <person name="Blachly J.S."/>
        </authorList>
    </citation>
    <scope>NUCLEOTIDE SEQUENCE [LARGE SCALE GENOMIC DNA]</scope>
    <source>
        <strain evidence="2">B95-8</strain>
        <tissue evidence="2">Cell line</tissue>
    </source>
</reference>
<evidence type="ECO:0000256" key="1">
    <source>
        <dbReference type="SAM" id="MobiDB-lite"/>
    </source>
</evidence>
<evidence type="ECO:0000313" key="3">
    <source>
        <dbReference type="Proteomes" id="UP001266305"/>
    </source>
</evidence>
<feature type="compositionally biased region" description="Basic and acidic residues" evidence="1">
    <location>
        <begin position="45"/>
        <end position="54"/>
    </location>
</feature>
<sequence>PSLAAEAREGNPRGAECRRGSSQFREDIGVCLSPGAALPGTPGPGRREVLGAPG</sequence>
<feature type="region of interest" description="Disordered" evidence="1">
    <location>
        <begin position="33"/>
        <end position="54"/>
    </location>
</feature>
<protein>
    <submittedName>
        <fullName evidence="2">Uncharacterized protein</fullName>
    </submittedName>
</protein>
<feature type="non-terminal residue" evidence="2">
    <location>
        <position position="1"/>
    </location>
</feature>
<feature type="region of interest" description="Disordered" evidence="1">
    <location>
        <begin position="1"/>
        <end position="21"/>
    </location>
</feature>
<dbReference type="Proteomes" id="UP001266305">
    <property type="component" value="Unassembled WGS sequence"/>
</dbReference>
<feature type="non-terminal residue" evidence="2">
    <location>
        <position position="54"/>
    </location>
</feature>
<keyword evidence="3" id="KW-1185">Reference proteome</keyword>
<gene>
    <name evidence="2" type="ORF">P7K49_001851</name>
</gene>